<evidence type="ECO:0000256" key="5">
    <source>
        <dbReference type="ARBA" id="ARBA00023284"/>
    </source>
</evidence>
<evidence type="ECO:0000256" key="3">
    <source>
        <dbReference type="ARBA" id="ARBA00022982"/>
    </source>
</evidence>
<accession>A0AA36DEB3</accession>
<dbReference type="PANTHER" id="PTHR43601:SF3">
    <property type="entry name" value="THIOREDOXIN, MITOCHONDRIAL"/>
    <property type="match status" value="1"/>
</dbReference>
<keyword evidence="3" id="KW-0249">Electron transport</keyword>
<dbReference type="GO" id="GO:0015035">
    <property type="term" value="F:protein-disulfide reductase activity"/>
    <property type="evidence" value="ECO:0007669"/>
    <property type="project" value="InterPro"/>
</dbReference>
<comment type="similarity">
    <text evidence="1">Belongs to the thioredoxin family.</text>
</comment>
<keyword evidence="2" id="KW-0813">Transport</keyword>
<dbReference type="SUPFAM" id="SSF52833">
    <property type="entry name" value="Thioredoxin-like"/>
    <property type="match status" value="1"/>
</dbReference>
<keyword evidence="8" id="KW-1185">Reference proteome</keyword>
<dbReference type="GO" id="GO:0005739">
    <property type="term" value="C:mitochondrion"/>
    <property type="evidence" value="ECO:0007669"/>
    <property type="project" value="TreeGrafter"/>
</dbReference>
<keyword evidence="5" id="KW-0676">Redox-active center</keyword>
<reference evidence="7" key="1">
    <citation type="submission" date="2023-06" db="EMBL/GenBank/DDBJ databases">
        <authorList>
            <person name="Delattre M."/>
        </authorList>
    </citation>
    <scope>NUCLEOTIDE SEQUENCE</scope>
    <source>
        <strain evidence="7">AF72</strain>
    </source>
</reference>
<dbReference type="InterPro" id="IPR017937">
    <property type="entry name" value="Thioredoxin_CS"/>
</dbReference>
<proteinExistence type="inferred from homology"/>
<evidence type="ECO:0000256" key="1">
    <source>
        <dbReference type="ARBA" id="ARBA00008987"/>
    </source>
</evidence>
<dbReference type="PRINTS" id="PR00421">
    <property type="entry name" value="THIOREDOXIN"/>
</dbReference>
<dbReference type="InterPro" id="IPR036249">
    <property type="entry name" value="Thioredoxin-like_sf"/>
</dbReference>
<sequence length="157" mass="17483">MFARAARLVHQAAALPKRPLLDLANKQHGHLRNSRFLCYEAQRPLVFDVATTEEFEEHVLRSTIPVIVDFHADWCGPCKMLGPRLEQKVQGREGAVLMAKVNIDEAGDLADEFRVSAVPTVIGFQNGEVVAEFQGMIDDDQIDEFLDQVADVPAAEQ</sequence>
<dbReference type="InterPro" id="IPR013766">
    <property type="entry name" value="Thioredoxin_domain"/>
</dbReference>
<gene>
    <name evidence="7" type="ORF">MSPICULIGERA_LOCUS24156</name>
</gene>
<evidence type="ECO:0000256" key="4">
    <source>
        <dbReference type="ARBA" id="ARBA00023157"/>
    </source>
</evidence>
<keyword evidence="4" id="KW-1015">Disulfide bond</keyword>
<protein>
    <recommendedName>
        <fullName evidence="6">Thioredoxin domain-containing protein</fullName>
    </recommendedName>
</protein>
<dbReference type="PANTHER" id="PTHR43601">
    <property type="entry name" value="THIOREDOXIN, MITOCHONDRIAL"/>
    <property type="match status" value="1"/>
</dbReference>
<dbReference type="Proteomes" id="UP001177023">
    <property type="component" value="Unassembled WGS sequence"/>
</dbReference>
<comment type="caution">
    <text evidence="7">The sequence shown here is derived from an EMBL/GenBank/DDBJ whole genome shotgun (WGS) entry which is preliminary data.</text>
</comment>
<dbReference type="Pfam" id="PF00085">
    <property type="entry name" value="Thioredoxin"/>
    <property type="match status" value="1"/>
</dbReference>
<evidence type="ECO:0000313" key="7">
    <source>
        <dbReference type="EMBL" id="CAJ0586149.1"/>
    </source>
</evidence>
<evidence type="ECO:0000259" key="6">
    <source>
        <dbReference type="PROSITE" id="PS51352"/>
    </source>
</evidence>
<dbReference type="GO" id="GO:0045454">
    <property type="term" value="P:cell redox homeostasis"/>
    <property type="evidence" value="ECO:0007669"/>
    <property type="project" value="TreeGrafter"/>
</dbReference>
<evidence type="ECO:0000256" key="2">
    <source>
        <dbReference type="ARBA" id="ARBA00022448"/>
    </source>
</evidence>
<dbReference type="Gene3D" id="3.40.30.10">
    <property type="entry name" value="Glutaredoxin"/>
    <property type="match status" value="1"/>
</dbReference>
<dbReference type="NCBIfam" id="TIGR01068">
    <property type="entry name" value="thioredoxin"/>
    <property type="match status" value="1"/>
</dbReference>
<feature type="non-terminal residue" evidence="7">
    <location>
        <position position="157"/>
    </location>
</feature>
<evidence type="ECO:0000313" key="8">
    <source>
        <dbReference type="Proteomes" id="UP001177023"/>
    </source>
</evidence>
<dbReference type="CDD" id="cd02947">
    <property type="entry name" value="TRX_family"/>
    <property type="match status" value="1"/>
</dbReference>
<organism evidence="7 8">
    <name type="scientific">Mesorhabditis spiculigera</name>
    <dbReference type="NCBI Taxonomy" id="96644"/>
    <lineage>
        <taxon>Eukaryota</taxon>
        <taxon>Metazoa</taxon>
        <taxon>Ecdysozoa</taxon>
        <taxon>Nematoda</taxon>
        <taxon>Chromadorea</taxon>
        <taxon>Rhabditida</taxon>
        <taxon>Rhabditina</taxon>
        <taxon>Rhabditomorpha</taxon>
        <taxon>Rhabditoidea</taxon>
        <taxon>Rhabditidae</taxon>
        <taxon>Mesorhabditinae</taxon>
        <taxon>Mesorhabditis</taxon>
    </lineage>
</organism>
<dbReference type="FunFam" id="3.40.30.10:FF:000001">
    <property type="entry name" value="Thioredoxin"/>
    <property type="match status" value="1"/>
</dbReference>
<dbReference type="EMBL" id="CATQJA010002707">
    <property type="protein sequence ID" value="CAJ0586149.1"/>
    <property type="molecule type" value="Genomic_DNA"/>
</dbReference>
<dbReference type="InterPro" id="IPR005746">
    <property type="entry name" value="Thioredoxin"/>
</dbReference>
<name>A0AA36DEB3_9BILA</name>
<dbReference type="AlphaFoldDB" id="A0AA36DEB3"/>
<dbReference type="PROSITE" id="PS51352">
    <property type="entry name" value="THIOREDOXIN_2"/>
    <property type="match status" value="1"/>
</dbReference>
<dbReference type="PROSITE" id="PS00194">
    <property type="entry name" value="THIOREDOXIN_1"/>
    <property type="match status" value="1"/>
</dbReference>
<feature type="domain" description="Thioredoxin" evidence="6">
    <location>
        <begin position="12"/>
        <end position="151"/>
    </location>
</feature>